<evidence type="ECO:0000313" key="14">
    <source>
        <dbReference type="EMBL" id="NWZ11245.1"/>
    </source>
</evidence>
<protein>
    <submittedName>
        <fullName evidence="14">HNF1B factor</fullName>
    </submittedName>
</protein>
<dbReference type="Pfam" id="PF04812">
    <property type="entry name" value="HNF-1B_C"/>
    <property type="match status" value="1"/>
</dbReference>
<evidence type="ECO:0000256" key="9">
    <source>
        <dbReference type="PROSITE-ProRule" id="PRU00108"/>
    </source>
</evidence>
<keyword evidence="7" id="KW-0804">Transcription</keyword>
<comment type="caution">
    <text evidence="14">The sequence shown here is derived from an EMBL/GenBank/DDBJ whole genome shotgun (WGS) entry which is preliminary data.</text>
</comment>
<dbReference type="SUPFAM" id="SSF100957">
    <property type="entry name" value="Dimerization cofactor of HNF-1 alpha"/>
    <property type="match status" value="1"/>
</dbReference>
<comment type="similarity">
    <text evidence="2">Belongs to the HNF1 homeobox family.</text>
</comment>
<feature type="compositionally biased region" description="Acidic residues" evidence="10">
    <location>
        <begin position="76"/>
        <end position="85"/>
    </location>
</feature>
<dbReference type="GO" id="GO:0045893">
    <property type="term" value="P:positive regulation of DNA-templated transcription"/>
    <property type="evidence" value="ECO:0007669"/>
    <property type="project" value="InterPro"/>
</dbReference>
<dbReference type="InterPro" id="IPR039066">
    <property type="entry name" value="HNF-1"/>
</dbReference>
<feature type="domain" description="HNF-p1" evidence="13">
    <location>
        <begin position="1"/>
        <end position="32"/>
    </location>
</feature>
<organism evidence="14 15">
    <name type="scientific">Agelaius phoeniceus</name>
    <name type="common">Red-winged blackbird</name>
    <name type="synonym">Oriolus phoeniceus</name>
    <dbReference type="NCBI Taxonomy" id="39638"/>
    <lineage>
        <taxon>Eukaryota</taxon>
        <taxon>Metazoa</taxon>
        <taxon>Chordata</taxon>
        <taxon>Craniata</taxon>
        <taxon>Vertebrata</taxon>
        <taxon>Euteleostomi</taxon>
        <taxon>Archelosauria</taxon>
        <taxon>Archosauria</taxon>
        <taxon>Dinosauria</taxon>
        <taxon>Saurischia</taxon>
        <taxon>Theropoda</taxon>
        <taxon>Coelurosauria</taxon>
        <taxon>Aves</taxon>
        <taxon>Neognathae</taxon>
        <taxon>Neoaves</taxon>
        <taxon>Telluraves</taxon>
        <taxon>Australaves</taxon>
        <taxon>Passeriformes</taxon>
        <taxon>Passeroidea</taxon>
        <taxon>Icteridae</taxon>
        <taxon>Agelaius</taxon>
    </lineage>
</organism>
<feature type="DNA-binding region" description="Homeobox" evidence="9">
    <location>
        <begin position="229"/>
        <end position="309"/>
    </location>
</feature>
<dbReference type="InterPro" id="IPR023219">
    <property type="entry name" value="HNF1_dimer_N_dom_sf"/>
</dbReference>
<dbReference type="GO" id="GO:0000981">
    <property type="term" value="F:DNA-binding transcription factor activity, RNA polymerase II-specific"/>
    <property type="evidence" value="ECO:0007669"/>
    <property type="project" value="TreeGrafter"/>
</dbReference>
<proteinExistence type="inferred from homology"/>
<reference evidence="14 15" key="1">
    <citation type="submission" date="2019-09" db="EMBL/GenBank/DDBJ databases">
        <title>Bird 10,000 Genomes (B10K) Project - Family phase.</title>
        <authorList>
            <person name="Zhang G."/>
        </authorList>
    </citation>
    <scope>NUCLEOTIDE SEQUENCE [LARGE SCALE GENOMIC DNA]</scope>
    <source>
        <strain evidence="14">OUT-0050</strain>
        <tissue evidence="14">Muscle</tissue>
    </source>
</reference>
<evidence type="ECO:0000313" key="15">
    <source>
        <dbReference type="Proteomes" id="UP000521525"/>
    </source>
</evidence>
<dbReference type="SUPFAM" id="SSF47413">
    <property type="entry name" value="lambda repressor-like DNA-binding domains"/>
    <property type="match status" value="1"/>
</dbReference>
<dbReference type="AlphaFoldDB" id="A0A7K7JXY1"/>
<dbReference type="Gene3D" id="1.10.260.40">
    <property type="entry name" value="lambda repressor-like DNA-binding domains"/>
    <property type="match status" value="1"/>
</dbReference>
<evidence type="ECO:0000259" key="12">
    <source>
        <dbReference type="PROSITE" id="PS51936"/>
    </source>
</evidence>
<dbReference type="PANTHER" id="PTHR11568:SF2">
    <property type="entry name" value="HEPATOCYTE NUCLEAR FACTOR 1-BETA"/>
    <property type="match status" value="1"/>
</dbReference>
<dbReference type="EMBL" id="VZSP01001362">
    <property type="protein sequence ID" value="NWZ11245.1"/>
    <property type="molecule type" value="Genomic_DNA"/>
</dbReference>
<dbReference type="SUPFAM" id="SSF46689">
    <property type="entry name" value="Homeodomain-like"/>
    <property type="match status" value="1"/>
</dbReference>
<dbReference type="Proteomes" id="UP000521525">
    <property type="component" value="Unassembled WGS sequence"/>
</dbReference>
<dbReference type="InterPro" id="IPR001356">
    <property type="entry name" value="HD"/>
</dbReference>
<dbReference type="FunFam" id="1.10.260.40:FF:000009">
    <property type="entry name" value="Hepatocyte nuclear factor 1-beta"/>
    <property type="match status" value="1"/>
</dbReference>
<feature type="non-terminal residue" evidence="14">
    <location>
        <position position="1"/>
    </location>
</feature>
<feature type="region of interest" description="Disordered" evidence="10">
    <location>
        <begin position="48"/>
        <end position="85"/>
    </location>
</feature>
<comment type="subcellular location">
    <subcellularLocation>
        <location evidence="1 9">Nucleus</location>
    </subcellularLocation>
</comment>
<feature type="non-terminal residue" evidence="14">
    <location>
        <position position="543"/>
    </location>
</feature>
<evidence type="ECO:0000256" key="4">
    <source>
        <dbReference type="ARBA" id="ARBA00023125"/>
    </source>
</evidence>
<dbReference type="GO" id="GO:0031016">
    <property type="term" value="P:pancreas development"/>
    <property type="evidence" value="ECO:0007669"/>
    <property type="project" value="InterPro"/>
</dbReference>
<evidence type="ECO:0000256" key="5">
    <source>
        <dbReference type="ARBA" id="ARBA00023155"/>
    </source>
</evidence>
<dbReference type="Pfam" id="PF04814">
    <property type="entry name" value="HNF-1_N"/>
    <property type="match status" value="1"/>
</dbReference>
<dbReference type="Gene3D" id="1.10.10.60">
    <property type="entry name" value="Homeodomain-like"/>
    <property type="match status" value="1"/>
</dbReference>
<keyword evidence="8 9" id="KW-0539">Nucleus</keyword>
<dbReference type="InterPro" id="IPR044866">
    <property type="entry name" value="HNF_P1"/>
</dbReference>
<dbReference type="InterPro" id="IPR010982">
    <property type="entry name" value="Lambda_DNA-bd_dom_sf"/>
</dbReference>
<evidence type="ECO:0000256" key="10">
    <source>
        <dbReference type="SAM" id="MobiDB-lite"/>
    </source>
</evidence>
<evidence type="ECO:0000256" key="8">
    <source>
        <dbReference type="ARBA" id="ARBA00023242"/>
    </source>
</evidence>
<dbReference type="PANTHER" id="PTHR11568">
    <property type="entry name" value="HEPATOCYTE NUCLEAR FACTOR 1"/>
    <property type="match status" value="1"/>
</dbReference>
<dbReference type="GO" id="GO:0005634">
    <property type="term" value="C:nucleus"/>
    <property type="evidence" value="ECO:0007669"/>
    <property type="project" value="UniProtKB-SubCell"/>
</dbReference>
<sequence length="543" mass="58969">MVSQLSALQRELLGALLSSGATKEGLIRALEDMVPAAGFGVKLESLPLSPGGPPDGRAALPPLANGHGKGKLSGDEGSEDGDDFDTPQILRELQSLNTEEAVEQRAEVERMISEDPWRAAKMIKGYMQQHNIPQREVVDVTGLNQSHLSQHLNKGTPMKTQKRAALYTWYVRKQREILRQFNQAVQGCGNMTDKGSQDQLLFLFPEFNQQNQGAAQLDDACSETPSKKMRRNRFKWGPASQQILYQAYERQKNPSKEERETLVEECNRAECLQRGVSPSKAHGLGSNLVTEVRVYNWFANRRKEEAGSAPSWHTWHTCEVPLGDAIPVCVCVCVAGVRYSQAGGEAASSGAISHHGGAAMVTTSQAVLQQVSPASLDPGHALLSPEGKMISVSGGGLPPVSTLTNIHSLSHHNPQQSQNLIMTPLSGVMAIAQSLNTSQAQSVPVINSVAGSLAALQPVQFSQQLHSPHQQPLMQQSPGHMAQQPFMATVTQLQNSHMYTHKQEPPQYSHTSRFPSAMVVTDTSSISTLTNMSSSKQVMPTGL</sequence>
<keyword evidence="4 9" id="KW-0238">DNA-binding</keyword>
<dbReference type="GO" id="GO:0001889">
    <property type="term" value="P:liver development"/>
    <property type="evidence" value="ECO:0007669"/>
    <property type="project" value="InterPro"/>
</dbReference>
<dbReference type="InterPro" id="IPR006899">
    <property type="entry name" value="HNF-1_N"/>
</dbReference>
<keyword evidence="5 9" id="KW-0371">Homeobox</keyword>
<dbReference type="CDD" id="cd00086">
    <property type="entry name" value="homeodomain"/>
    <property type="match status" value="1"/>
</dbReference>
<dbReference type="SMART" id="SM00389">
    <property type="entry name" value="HOX"/>
    <property type="match status" value="1"/>
</dbReference>
<dbReference type="InterPro" id="IPR006897">
    <property type="entry name" value="HNF1b_C"/>
</dbReference>
<dbReference type="PROSITE" id="PS51936">
    <property type="entry name" value="POU_4"/>
    <property type="match status" value="1"/>
</dbReference>
<evidence type="ECO:0000256" key="3">
    <source>
        <dbReference type="ARBA" id="ARBA00023015"/>
    </source>
</evidence>
<accession>A0A7K7JXY1</accession>
<dbReference type="GO" id="GO:0030073">
    <property type="term" value="P:insulin secretion"/>
    <property type="evidence" value="ECO:0007669"/>
    <property type="project" value="InterPro"/>
</dbReference>
<keyword evidence="6" id="KW-0010">Activator</keyword>
<keyword evidence="15" id="KW-1185">Reference proteome</keyword>
<evidence type="ECO:0000256" key="7">
    <source>
        <dbReference type="ARBA" id="ARBA00023163"/>
    </source>
</evidence>
<evidence type="ECO:0000259" key="11">
    <source>
        <dbReference type="PROSITE" id="PS50071"/>
    </source>
</evidence>
<keyword evidence="3" id="KW-0805">Transcription regulation</keyword>
<evidence type="ECO:0000256" key="6">
    <source>
        <dbReference type="ARBA" id="ARBA00023159"/>
    </source>
</evidence>
<feature type="domain" description="POU-specific atypical" evidence="12">
    <location>
        <begin position="91"/>
        <end position="186"/>
    </location>
</feature>
<feature type="domain" description="Homeobox" evidence="11">
    <location>
        <begin position="227"/>
        <end position="308"/>
    </location>
</feature>
<gene>
    <name evidence="14" type="primary">Hnf1b</name>
    <name evidence="14" type="ORF">AGEPHO_R02132</name>
</gene>
<dbReference type="PROSITE" id="PS50071">
    <property type="entry name" value="HOMEOBOX_2"/>
    <property type="match status" value="1"/>
</dbReference>
<evidence type="ECO:0000256" key="2">
    <source>
        <dbReference type="ARBA" id="ARBA00009966"/>
    </source>
</evidence>
<dbReference type="InterPro" id="IPR044869">
    <property type="entry name" value="HNF-1_POU"/>
</dbReference>
<dbReference type="GO" id="GO:0000978">
    <property type="term" value="F:RNA polymerase II cis-regulatory region sequence-specific DNA binding"/>
    <property type="evidence" value="ECO:0007669"/>
    <property type="project" value="TreeGrafter"/>
</dbReference>
<evidence type="ECO:0000256" key="1">
    <source>
        <dbReference type="ARBA" id="ARBA00004123"/>
    </source>
</evidence>
<dbReference type="PROSITE" id="PS51937">
    <property type="entry name" value="HNF_P1"/>
    <property type="match status" value="1"/>
</dbReference>
<dbReference type="InterPro" id="IPR009057">
    <property type="entry name" value="Homeodomain-like_sf"/>
</dbReference>
<evidence type="ECO:0000259" key="13">
    <source>
        <dbReference type="PROSITE" id="PS51937"/>
    </source>
</evidence>
<name>A0A7K7JXY1_AGEPH</name>